<dbReference type="PANTHER" id="PTHR11562">
    <property type="entry name" value="CATION EFFLUX PROTEIN/ ZINC TRANSPORTER"/>
    <property type="match status" value="1"/>
</dbReference>
<keyword evidence="13" id="KW-1185">Reference proteome</keyword>
<evidence type="ECO:0000256" key="7">
    <source>
        <dbReference type="ARBA" id="ARBA00023065"/>
    </source>
</evidence>
<keyword evidence="8 9" id="KW-0472">Membrane</keyword>
<keyword evidence="7" id="KW-0406">Ion transport</keyword>
<keyword evidence="4 9" id="KW-0812">Transmembrane</keyword>
<dbReference type="Pfam" id="PF01545">
    <property type="entry name" value="Cation_efflux"/>
    <property type="match status" value="1"/>
</dbReference>
<evidence type="ECO:0000313" key="13">
    <source>
        <dbReference type="Proteomes" id="UP000238479"/>
    </source>
</evidence>
<dbReference type="Pfam" id="PF16916">
    <property type="entry name" value="ZT_dimer"/>
    <property type="match status" value="1"/>
</dbReference>
<proteinExistence type="inferred from homology"/>
<dbReference type="GO" id="GO:0005385">
    <property type="term" value="F:zinc ion transmembrane transporter activity"/>
    <property type="evidence" value="ECO:0007669"/>
    <property type="project" value="TreeGrafter"/>
</dbReference>
<dbReference type="Proteomes" id="UP000238479">
    <property type="component" value="Chromosome 5"/>
</dbReference>
<feature type="transmembrane region" description="Helical" evidence="9">
    <location>
        <begin position="250"/>
        <end position="272"/>
    </location>
</feature>
<gene>
    <name evidence="12" type="ORF">RchiOBHm_Chr5g0066861</name>
</gene>
<name>A0A2P6QJA5_ROSCH</name>
<keyword evidence="5" id="KW-0864">Zinc transport</keyword>
<feature type="transmembrane region" description="Helical" evidence="9">
    <location>
        <begin position="162"/>
        <end position="186"/>
    </location>
</feature>
<evidence type="ECO:0000256" key="5">
    <source>
        <dbReference type="ARBA" id="ARBA00022906"/>
    </source>
</evidence>
<evidence type="ECO:0000313" key="12">
    <source>
        <dbReference type="EMBL" id="PRQ34261.1"/>
    </source>
</evidence>
<feature type="domain" description="Cation efflux protein transmembrane" evidence="10">
    <location>
        <begin position="65"/>
        <end position="308"/>
    </location>
</feature>
<evidence type="ECO:0000256" key="9">
    <source>
        <dbReference type="SAM" id="Phobius"/>
    </source>
</evidence>
<dbReference type="InterPro" id="IPR058533">
    <property type="entry name" value="Cation_efflux_TM"/>
</dbReference>
<comment type="caution">
    <text evidence="12">The sequence shown here is derived from an EMBL/GenBank/DDBJ whole genome shotgun (WGS) entry which is preliminary data.</text>
</comment>
<dbReference type="GO" id="GO:0005886">
    <property type="term" value="C:plasma membrane"/>
    <property type="evidence" value="ECO:0007669"/>
    <property type="project" value="TreeGrafter"/>
</dbReference>
<evidence type="ECO:0000259" key="10">
    <source>
        <dbReference type="Pfam" id="PF01545"/>
    </source>
</evidence>
<sequence length="386" mass="42826">MMEHEKVPLSRTESQHEIEIPIVSEIIDLLPVPQKLPCSSICGFSKKESSNLDSKQRSQSATKLRVLIIVYMLFMVVEIVGGVKSNSLAVLTDAAHMLTDVSGFAIALFAVIASGWEATSYQSFGYHRLEVLSALLSVLLIWVVAAILIYEAVNRMLHKHAMVNGVLMFAVAAFGFSVNFIMAMWLGHNHTHHHHHQACGDWDHDHDHGHNHNHDHGKEEACATIEDDETSLVSIPPVKTKILNINLQGAYLHVMADMIQSVGVMIAAAIIWAKPDYLVVDLICTLIFSVFAVSTTIPMLRNTYGILMQRTPSEIDIDKLEKGLKCIKGVQDVHDLHVWALTVGKMVLSCHVTADSTVGSSQIIDEISDLCEKTYRIHDVTVQIEQ</sequence>
<dbReference type="InterPro" id="IPR002524">
    <property type="entry name" value="Cation_efflux"/>
</dbReference>
<dbReference type="STRING" id="74649.A0A2P6QJA5"/>
<reference evidence="12 13" key="1">
    <citation type="journal article" date="2018" name="Nat. Genet.">
        <title>The Rosa genome provides new insights in the design of modern roses.</title>
        <authorList>
            <person name="Bendahmane M."/>
        </authorList>
    </citation>
    <scope>NUCLEOTIDE SEQUENCE [LARGE SCALE GENOMIC DNA]</scope>
    <source>
        <strain evidence="13">cv. Old Blush</strain>
    </source>
</reference>
<keyword evidence="6 9" id="KW-1133">Transmembrane helix</keyword>
<evidence type="ECO:0000256" key="6">
    <source>
        <dbReference type="ARBA" id="ARBA00022989"/>
    </source>
</evidence>
<feature type="transmembrane region" description="Helical" evidence="9">
    <location>
        <begin position="131"/>
        <end position="150"/>
    </location>
</feature>
<organism evidence="12 13">
    <name type="scientific">Rosa chinensis</name>
    <name type="common">China rose</name>
    <dbReference type="NCBI Taxonomy" id="74649"/>
    <lineage>
        <taxon>Eukaryota</taxon>
        <taxon>Viridiplantae</taxon>
        <taxon>Streptophyta</taxon>
        <taxon>Embryophyta</taxon>
        <taxon>Tracheophyta</taxon>
        <taxon>Spermatophyta</taxon>
        <taxon>Magnoliopsida</taxon>
        <taxon>eudicotyledons</taxon>
        <taxon>Gunneridae</taxon>
        <taxon>Pentapetalae</taxon>
        <taxon>rosids</taxon>
        <taxon>fabids</taxon>
        <taxon>Rosales</taxon>
        <taxon>Rosaceae</taxon>
        <taxon>Rosoideae</taxon>
        <taxon>Rosoideae incertae sedis</taxon>
        <taxon>Rosa</taxon>
    </lineage>
</organism>
<feature type="transmembrane region" description="Helical" evidence="9">
    <location>
        <begin position="64"/>
        <end position="81"/>
    </location>
</feature>
<keyword evidence="5" id="KW-0862">Zinc</keyword>
<dbReference type="AlphaFoldDB" id="A0A2P6QJA5"/>
<dbReference type="Gene3D" id="1.20.1510.10">
    <property type="entry name" value="Cation efflux protein transmembrane domain"/>
    <property type="match status" value="1"/>
</dbReference>
<dbReference type="SUPFAM" id="SSF161111">
    <property type="entry name" value="Cation efflux protein transmembrane domain-like"/>
    <property type="match status" value="1"/>
</dbReference>
<comment type="subcellular location">
    <subcellularLocation>
        <location evidence="1">Membrane</location>
        <topology evidence="1">Multi-pass membrane protein</topology>
    </subcellularLocation>
</comment>
<evidence type="ECO:0000256" key="2">
    <source>
        <dbReference type="ARBA" id="ARBA00008873"/>
    </source>
</evidence>
<feature type="transmembrane region" description="Helical" evidence="9">
    <location>
        <begin position="278"/>
        <end position="300"/>
    </location>
</feature>
<comment type="similarity">
    <text evidence="2">Belongs to the cation diffusion facilitator (CDF) transporter (TC 2.A.4) family. SLC30A subfamily.</text>
</comment>
<evidence type="ECO:0000256" key="8">
    <source>
        <dbReference type="ARBA" id="ARBA00023136"/>
    </source>
</evidence>
<feature type="transmembrane region" description="Helical" evidence="9">
    <location>
        <begin position="101"/>
        <end position="119"/>
    </location>
</feature>
<dbReference type="GO" id="GO:0005773">
    <property type="term" value="C:vacuole"/>
    <property type="evidence" value="ECO:0007669"/>
    <property type="project" value="TreeGrafter"/>
</dbReference>
<evidence type="ECO:0000256" key="1">
    <source>
        <dbReference type="ARBA" id="ARBA00004141"/>
    </source>
</evidence>
<accession>A0A2P6QJA5</accession>
<dbReference type="OMA" id="RTWGWAR"/>
<protein>
    <submittedName>
        <fullName evidence="12">Putative cation efflux protein</fullName>
    </submittedName>
</protein>
<dbReference type="SUPFAM" id="SSF160240">
    <property type="entry name" value="Cation efflux protein cytoplasmic domain-like"/>
    <property type="match status" value="1"/>
</dbReference>
<keyword evidence="3" id="KW-0813">Transport</keyword>
<dbReference type="InterPro" id="IPR036837">
    <property type="entry name" value="Cation_efflux_CTD_sf"/>
</dbReference>
<dbReference type="PANTHER" id="PTHR11562:SF54">
    <property type="entry name" value="METAL TOLERANCE PROTEIN B"/>
    <property type="match status" value="1"/>
</dbReference>
<dbReference type="InterPro" id="IPR050681">
    <property type="entry name" value="CDF/SLC30A"/>
</dbReference>
<evidence type="ECO:0000259" key="11">
    <source>
        <dbReference type="Pfam" id="PF16916"/>
    </source>
</evidence>
<dbReference type="EMBL" id="PDCK01000043">
    <property type="protein sequence ID" value="PRQ34261.1"/>
    <property type="molecule type" value="Genomic_DNA"/>
</dbReference>
<evidence type="ECO:0000256" key="4">
    <source>
        <dbReference type="ARBA" id="ARBA00022692"/>
    </source>
</evidence>
<dbReference type="NCBIfam" id="TIGR01297">
    <property type="entry name" value="CDF"/>
    <property type="match status" value="1"/>
</dbReference>
<dbReference type="Gramene" id="PRQ34261">
    <property type="protein sequence ID" value="PRQ34261"/>
    <property type="gene ID" value="RchiOBHm_Chr5g0066861"/>
</dbReference>
<feature type="domain" description="Cation efflux protein cytoplasmic" evidence="11">
    <location>
        <begin position="312"/>
        <end position="385"/>
    </location>
</feature>
<dbReference type="InterPro" id="IPR027469">
    <property type="entry name" value="Cation_efflux_TMD_sf"/>
</dbReference>
<evidence type="ECO:0000256" key="3">
    <source>
        <dbReference type="ARBA" id="ARBA00022448"/>
    </source>
</evidence>
<dbReference type="InterPro" id="IPR027470">
    <property type="entry name" value="Cation_efflux_CTD"/>
</dbReference>